<dbReference type="AlphaFoldDB" id="U2YK13"/>
<organism evidence="3 4">
    <name type="scientific">Caenibius tardaugens NBRC 16725</name>
    <dbReference type="NCBI Taxonomy" id="1219035"/>
    <lineage>
        <taxon>Bacteria</taxon>
        <taxon>Pseudomonadati</taxon>
        <taxon>Pseudomonadota</taxon>
        <taxon>Alphaproteobacteria</taxon>
        <taxon>Sphingomonadales</taxon>
        <taxon>Erythrobacteraceae</taxon>
        <taxon>Caenibius</taxon>
    </lineage>
</organism>
<evidence type="ECO:0000256" key="1">
    <source>
        <dbReference type="SAM" id="MobiDB-lite"/>
    </source>
</evidence>
<gene>
    <name evidence="3" type="ORF">NT2_04_00080</name>
</gene>
<comment type="caution">
    <text evidence="3">The sequence shown here is derived from an EMBL/GenBank/DDBJ whole genome shotgun (WGS) entry which is preliminary data.</text>
</comment>
<keyword evidence="4" id="KW-1185">Reference proteome</keyword>
<feature type="chain" id="PRO_5030177718" evidence="2">
    <location>
        <begin position="26"/>
        <end position="129"/>
    </location>
</feature>
<feature type="region of interest" description="Disordered" evidence="1">
    <location>
        <begin position="24"/>
        <end position="49"/>
    </location>
</feature>
<dbReference type="RefSeq" id="WP_021689504.1">
    <property type="nucleotide sequence ID" value="NZ_BASZ01000004.1"/>
</dbReference>
<dbReference type="KEGG" id="ntd:EGO55_10245"/>
<dbReference type="eggNOG" id="ENOG50318ED">
    <property type="taxonomic scope" value="Bacteria"/>
</dbReference>
<reference evidence="3 4" key="1">
    <citation type="submission" date="2013-09" db="EMBL/GenBank/DDBJ databases">
        <title>Whole genome shotgun sequence of Novosphingobium tardaugens NBRC 16725.</title>
        <authorList>
            <person name="Isaki S."/>
            <person name="Hosoyama A."/>
            <person name="Tsuchikane K."/>
            <person name="Katsumata H."/>
            <person name="Ando Y."/>
            <person name="Yamazaki S."/>
            <person name="Fujita N."/>
        </authorList>
    </citation>
    <scope>NUCLEOTIDE SEQUENCE [LARGE SCALE GENOMIC DNA]</scope>
    <source>
        <strain evidence="3 4">NBRC 16725</strain>
    </source>
</reference>
<evidence type="ECO:0000256" key="2">
    <source>
        <dbReference type="SAM" id="SignalP"/>
    </source>
</evidence>
<dbReference type="Proteomes" id="UP000016568">
    <property type="component" value="Unassembled WGS sequence"/>
</dbReference>
<evidence type="ECO:0000313" key="4">
    <source>
        <dbReference type="Proteomes" id="UP000016568"/>
    </source>
</evidence>
<proteinExistence type="predicted"/>
<keyword evidence="2" id="KW-0732">Signal</keyword>
<dbReference type="OrthoDB" id="8481628at2"/>
<accession>U2YK13</accession>
<sequence>MNWSRARFVCAAIALFASAMTAAQAQNNTPRRSPQNQQPAPQEGPRWQNLPQMQLEAVYAAPLADTVIQRMRDPIDGTICFLYSPIEAPHNPPSPRTGYLNYGGVNIGSISCVAGSVITIPTAPPPGRR</sequence>
<name>U2YK13_9SPHN</name>
<feature type="compositionally biased region" description="Polar residues" evidence="1">
    <location>
        <begin position="24"/>
        <end position="40"/>
    </location>
</feature>
<feature type="signal peptide" evidence="2">
    <location>
        <begin position="1"/>
        <end position="25"/>
    </location>
</feature>
<protein>
    <submittedName>
        <fullName evidence="3">Uncharacterized protein</fullName>
    </submittedName>
</protein>
<evidence type="ECO:0000313" key="3">
    <source>
        <dbReference type="EMBL" id="GAD48597.1"/>
    </source>
</evidence>
<dbReference type="EMBL" id="BASZ01000004">
    <property type="protein sequence ID" value="GAD48597.1"/>
    <property type="molecule type" value="Genomic_DNA"/>
</dbReference>